<dbReference type="InterPro" id="IPR036249">
    <property type="entry name" value="Thioredoxin-like_sf"/>
</dbReference>
<dbReference type="Pfam" id="PF08534">
    <property type="entry name" value="Redoxin"/>
    <property type="match status" value="1"/>
</dbReference>
<evidence type="ECO:0000313" key="5">
    <source>
        <dbReference type="Proteomes" id="UP000367750"/>
    </source>
</evidence>
<keyword evidence="5" id="KW-1185">Reference proteome</keyword>
<dbReference type="InterPro" id="IPR017937">
    <property type="entry name" value="Thioredoxin_CS"/>
</dbReference>
<evidence type="ECO:0000313" key="4">
    <source>
        <dbReference type="EMBL" id="KAA9003910.1"/>
    </source>
</evidence>
<comment type="subcellular location">
    <subcellularLocation>
        <location evidence="1">Cell envelope</location>
    </subcellularLocation>
</comment>
<feature type="domain" description="Thioredoxin" evidence="3">
    <location>
        <begin position="66"/>
        <end position="205"/>
    </location>
</feature>
<sequence length="216" mass="23452">MNRNRKTMRGWLVLLTALAAAAGVLLGRSVSERPGAGAIPALAARPAQETAAAAAEEVRKELKTGPEPGMRAPAFTLQGRDGSEYRLGGERGKAVLLNFWVSWCGPCRDEAPALNRIAEAHAGKLDVYGINVTGYDDRRSAERMVRKYGLKFPILYDTDGSVYRLYRGTVFPTSILIDRNGVVTEVIVGGLNEERLGRALGRMEQTVEQSAPGHSR</sequence>
<dbReference type="PROSITE" id="PS00194">
    <property type="entry name" value="THIOREDOXIN_1"/>
    <property type="match status" value="1"/>
</dbReference>
<evidence type="ECO:0000256" key="1">
    <source>
        <dbReference type="ARBA" id="ARBA00004196"/>
    </source>
</evidence>
<dbReference type="InterPro" id="IPR013740">
    <property type="entry name" value="Redoxin"/>
</dbReference>
<gene>
    <name evidence="4" type="ORF">F4V43_10835</name>
</gene>
<evidence type="ECO:0000259" key="3">
    <source>
        <dbReference type="PROSITE" id="PS51352"/>
    </source>
</evidence>
<organism evidence="4 5">
    <name type="scientific">Paenibacillus spiritus</name>
    <dbReference type="NCBI Taxonomy" id="2496557"/>
    <lineage>
        <taxon>Bacteria</taxon>
        <taxon>Bacillati</taxon>
        <taxon>Bacillota</taxon>
        <taxon>Bacilli</taxon>
        <taxon>Bacillales</taxon>
        <taxon>Paenibacillaceae</taxon>
        <taxon>Paenibacillus</taxon>
    </lineage>
</organism>
<evidence type="ECO:0000256" key="2">
    <source>
        <dbReference type="ARBA" id="ARBA00022748"/>
    </source>
</evidence>
<dbReference type="SUPFAM" id="SSF52833">
    <property type="entry name" value="Thioredoxin-like"/>
    <property type="match status" value="1"/>
</dbReference>
<dbReference type="InterPro" id="IPR013766">
    <property type="entry name" value="Thioredoxin_domain"/>
</dbReference>
<dbReference type="GO" id="GO:0017004">
    <property type="term" value="P:cytochrome complex assembly"/>
    <property type="evidence" value="ECO:0007669"/>
    <property type="project" value="UniProtKB-KW"/>
</dbReference>
<reference evidence="4 5" key="1">
    <citation type="submission" date="2019-09" db="EMBL/GenBank/DDBJ databases">
        <title>Bacillus ochoae sp. nov., Paenibacillus whitsoniae sp. nov., Paenibacillus spiritus sp. nov. Isolated from the Mars Exploration Rover during spacecraft assembly.</title>
        <authorList>
            <person name="Seuylemezian A."/>
            <person name="Vaishampayan P."/>
        </authorList>
    </citation>
    <scope>NUCLEOTIDE SEQUENCE [LARGE SCALE GENOMIC DNA]</scope>
    <source>
        <strain evidence="4 5">MER_111</strain>
    </source>
</reference>
<protein>
    <submittedName>
        <fullName evidence="4">TlpA family protein disulfide reductase</fullName>
    </submittedName>
</protein>
<dbReference type="RefSeq" id="WP_150458265.1">
    <property type="nucleotide sequence ID" value="NZ_VYKK01000015.1"/>
</dbReference>
<dbReference type="PANTHER" id="PTHR42852">
    <property type="entry name" value="THIOL:DISULFIDE INTERCHANGE PROTEIN DSBE"/>
    <property type="match status" value="1"/>
</dbReference>
<dbReference type="Gene3D" id="3.40.30.10">
    <property type="entry name" value="Glutaredoxin"/>
    <property type="match status" value="1"/>
</dbReference>
<dbReference type="AlphaFoldDB" id="A0A5J5G7X4"/>
<name>A0A5J5G7X4_9BACL</name>
<comment type="caution">
    <text evidence="4">The sequence shown here is derived from an EMBL/GenBank/DDBJ whole genome shotgun (WGS) entry which is preliminary data.</text>
</comment>
<dbReference type="GO" id="GO:0016491">
    <property type="term" value="F:oxidoreductase activity"/>
    <property type="evidence" value="ECO:0007669"/>
    <property type="project" value="InterPro"/>
</dbReference>
<accession>A0A5J5G7X4</accession>
<proteinExistence type="predicted"/>
<dbReference type="CDD" id="cd02966">
    <property type="entry name" value="TlpA_like_family"/>
    <property type="match status" value="1"/>
</dbReference>
<dbReference type="PROSITE" id="PS51352">
    <property type="entry name" value="THIOREDOXIN_2"/>
    <property type="match status" value="1"/>
</dbReference>
<dbReference type="GO" id="GO:0030313">
    <property type="term" value="C:cell envelope"/>
    <property type="evidence" value="ECO:0007669"/>
    <property type="project" value="UniProtKB-SubCell"/>
</dbReference>
<dbReference type="EMBL" id="VYKK01000015">
    <property type="protein sequence ID" value="KAA9003910.1"/>
    <property type="molecule type" value="Genomic_DNA"/>
</dbReference>
<keyword evidence="2" id="KW-0201">Cytochrome c-type biogenesis</keyword>
<dbReference type="InterPro" id="IPR050553">
    <property type="entry name" value="Thioredoxin_ResA/DsbE_sf"/>
</dbReference>
<dbReference type="OrthoDB" id="25753at2"/>
<dbReference type="PANTHER" id="PTHR42852:SF17">
    <property type="entry name" value="THIOREDOXIN-LIKE PROTEIN HI_1115"/>
    <property type="match status" value="1"/>
</dbReference>
<dbReference type="Proteomes" id="UP000367750">
    <property type="component" value="Unassembled WGS sequence"/>
</dbReference>